<keyword evidence="3" id="KW-1185">Reference proteome</keyword>
<dbReference type="InterPro" id="IPR049809">
    <property type="entry name" value="YehF/YfeS-like_WGR"/>
</dbReference>
<accession>A0ABV6YBD6</accession>
<protein>
    <submittedName>
        <fullName evidence="2">WGR domain-containing protein</fullName>
    </submittedName>
</protein>
<dbReference type="Pfam" id="PF05406">
    <property type="entry name" value="WGR"/>
    <property type="match status" value="1"/>
</dbReference>
<dbReference type="PROSITE" id="PS51977">
    <property type="entry name" value="WGR"/>
    <property type="match status" value="1"/>
</dbReference>
<reference evidence="2 3" key="1">
    <citation type="submission" date="2024-09" db="EMBL/GenBank/DDBJ databases">
        <title>Nodulacao em especies de Leguminosae Basais da Amazonia e Caracterizacao dos Rizobios e Bacterias Associadas aos Nodulos.</title>
        <authorList>
            <person name="Jambeiro I.C.A."/>
            <person name="Lopes I.S."/>
            <person name="Aguiar E.R.G.R."/>
            <person name="Santos A.F.J."/>
            <person name="Dos Santos J.M.F."/>
            <person name="Gross E."/>
        </authorList>
    </citation>
    <scope>NUCLEOTIDE SEQUENCE [LARGE SCALE GENOMIC DNA]</scope>
    <source>
        <strain evidence="2 3">BRUESC1165</strain>
    </source>
</reference>
<sequence>MLDRRDPGANIARFYVLAIEANLSGDATLIREWGRIGAAGQRNIESRENVEPP</sequence>
<dbReference type="Proteomes" id="UP001593940">
    <property type="component" value="Unassembled WGS sequence"/>
</dbReference>
<comment type="caution">
    <text evidence="2">The sequence shown here is derived from an EMBL/GenBank/DDBJ whole genome shotgun (WGS) entry which is preliminary data.</text>
</comment>
<feature type="domain" description="WGR" evidence="1">
    <location>
        <begin position="1"/>
        <end position="53"/>
    </location>
</feature>
<dbReference type="InterPro" id="IPR036930">
    <property type="entry name" value="WGR_dom_sf"/>
</dbReference>
<evidence type="ECO:0000313" key="3">
    <source>
        <dbReference type="Proteomes" id="UP001593940"/>
    </source>
</evidence>
<dbReference type="InterPro" id="IPR008893">
    <property type="entry name" value="WGR_domain"/>
</dbReference>
<dbReference type="CDD" id="cd07996">
    <property type="entry name" value="WGR_MMR_like"/>
    <property type="match status" value="1"/>
</dbReference>
<proteinExistence type="predicted"/>
<evidence type="ECO:0000259" key="1">
    <source>
        <dbReference type="PROSITE" id="PS51977"/>
    </source>
</evidence>
<dbReference type="SUPFAM" id="SSF142921">
    <property type="entry name" value="WGR domain-like"/>
    <property type="match status" value="1"/>
</dbReference>
<dbReference type="RefSeq" id="WP_377030500.1">
    <property type="nucleotide sequence ID" value="NZ_JBHOMY010000057.1"/>
</dbReference>
<name>A0ABV6YBD6_9HYPH</name>
<evidence type="ECO:0000313" key="2">
    <source>
        <dbReference type="EMBL" id="MFC1458592.1"/>
    </source>
</evidence>
<gene>
    <name evidence="2" type="ORF">ACETIH_18170</name>
</gene>
<dbReference type="EMBL" id="JBHOMY010000057">
    <property type="protein sequence ID" value="MFC1458592.1"/>
    <property type="molecule type" value="Genomic_DNA"/>
</dbReference>
<organism evidence="2 3">
    <name type="scientific">Microvirga arabica</name>
    <dbReference type="NCBI Taxonomy" id="1128671"/>
    <lineage>
        <taxon>Bacteria</taxon>
        <taxon>Pseudomonadati</taxon>
        <taxon>Pseudomonadota</taxon>
        <taxon>Alphaproteobacteria</taxon>
        <taxon>Hyphomicrobiales</taxon>
        <taxon>Methylobacteriaceae</taxon>
        <taxon>Microvirga</taxon>
    </lineage>
</organism>